<dbReference type="AlphaFoldDB" id="A0A125QAE5"/>
<dbReference type="InterPro" id="IPR051043">
    <property type="entry name" value="Sulfatase_Mod_Factor_Kinase"/>
</dbReference>
<dbReference type="SUPFAM" id="SSF56436">
    <property type="entry name" value="C-type lectin-like"/>
    <property type="match status" value="1"/>
</dbReference>
<comment type="caution">
    <text evidence="2">The sequence shown here is derived from an EMBL/GenBank/DDBJ whole genome shotgun (WGS) entry which is preliminary data.</text>
</comment>
<accession>A0A125QAE5</accession>
<dbReference type="Pfam" id="PF03781">
    <property type="entry name" value="FGE-sulfatase"/>
    <property type="match status" value="1"/>
</dbReference>
<dbReference type="InterPro" id="IPR005532">
    <property type="entry name" value="SUMF_dom"/>
</dbReference>
<organism evidence="2 3">
    <name type="scientific">Rhizobium altiplani</name>
    <dbReference type="NCBI Taxonomy" id="1864509"/>
    <lineage>
        <taxon>Bacteria</taxon>
        <taxon>Pseudomonadati</taxon>
        <taxon>Pseudomonadota</taxon>
        <taxon>Alphaproteobacteria</taxon>
        <taxon>Hyphomicrobiales</taxon>
        <taxon>Rhizobiaceae</taxon>
        <taxon>Rhizobium/Agrobacterium group</taxon>
        <taxon>Rhizobium</taxon>
    </lineage>
</organism>
<feature type="domain" description="Sulfatase-modifying factor enzyme-like" evidence="1">
    <location>
        <begin position="47"/>
        <end position="284"/>
    </location>
</feature>
<dbReference type="InterPro" id="IPR016187">
    <property type="entry name" value="CTDL_fold"/>
</dbReference>
<dbReference type="Gene3D" id="3.90.1580.10">
    <property type="entry name" value="paralog of FGE (formylglycine-generating enzyme)"/>
    <property type="match status" value="1"/>
</dbReference>
<reference evidence="2 3" key="1">
    <citation type="submission" date="2015-11" db="EMBL/GenBank/DDBJ databases">
        <title>Draft Genome Sequence of the Strain BR 10423 (Rhizobium sp.) isolated from nodules of Mimosa pudica.</title>
        <authorList>
            <person name="Barauna A.C."/>
            <person name="Zilli J.E."/>
            <person name="Simoes-Araujo J.L."/>
            <person name="Reis V.M."/>
            <person name="James E.K."/>
            <person name="Reis F.B.Jr."/>
            <person name="Rouws L.F."/>
            <person name="Passos S.R."/>
            <person name="Gois S.R."/>
        </authorList>
    </citation>
    <scope>NUCLEOTIDE SEQUENCE [LARGE SCALE GENOMIC DNA]</scope>
    <source>
        <strain evidence="2 3">BR10423</strain>
    </source>
</reference>
<name>A0A125QAE5_9HYPH</name>
<dbReference type="GO" id="GO:0120147">
    <property type="term" value="F:formylglycine-generating oxidase activity"/>
    <property type="evidence" value="ECO:0007669"/>
    <property type="project" value="TreeGrafter"/>
</dbReference>
<dbReference type="InterPro" id="IPR042095">
    <property type="entry name" value="SUMF_sf"/>
</dbReference>
<dbReference type="PANTHER" id="PTHR23150">
    <property type="entry name" value="SULFATASE MODIFYING FACTOR 1, 2"/>
    <property type="match status" value="1"/>
</dbReference>
<dbReference type="OrthoDB" id="9768004at2"/>
<dbReference type="PANTHER" id="PTHR23150:SF19">
    <property type="entry name" value="FORMYLGLYCINE-GENERATING ENZYME"/>
    <property type="match status" value="1"/>
</dbReference>
<dbReference type="RefSeq" id="WP_062368252.1">
    <property type="nucleotide sequence ID" value="NZ_LNCD01000001.1"/>
</dbReference>
<evidence type="ECO:0000313" key="3">
    <source>
        <dbReference type="Proteomes" id="UP000068164"/>
    </source>
</evidence>
<evidence type="ECO:0000313" key="2">
    <source>
        <dbReference type="EMBL" id="KWV60260.1"/>
    </source>
</evidence>
<dbReference type="EMBL" id="LNCD01000001">
    <property type="protein sequence ID" value="KWV60260.1"/>
    <property type="molecule type" value="Genomic_DNA"/>
</dbReference>
<protein>
    <submittedName>
        <fullName evidence="2">Nitrate reductase</fullName>
    </submittedName>
</protein>
<gene>
    <name evidence="2" type="ORF">AS026_00185</name>
</gene>
<evidence type="ECO:0000259" key="1">
    <source>
        <dbReference type="Pfam" id="PF03781"/>
    </source>
</evidence>
<proteinExistence type="predicted"/>
<dbReference type="Proteomes" id="UP000068164">
    <property type="component" value="Unassembled WGS sequence"/>
</dbReference>
<keyword evidence="3" id="KW-1185">Reference proteome</keyword>
<sequence>MNRHAETGSVSGISIAIPLALLAALSGAVAVKAGFASSGPHDGGVTAPEVVTIQPHSFEYREATEYFRKGLAVDAPKHDAKVRLPLDVMKFQTSRAEYQRCVLDGACAPAEYEGQAGPDLPVTGVSYDDAVQYAAWLSQQTGENWRLPSDFELAYAAADRFPDDALGIDADDTNPATRWLADYEREARRAASTNPKPQPRGSFGISTTGLVDFAGNIWEWTSTCNRRVDLDKAAETEILDPAGCGIIIASGKHRSPMSSFVRNPKGGGCAVGAPPDNLGFRLVRRPTFFQSVVAFARRAATDALGPHISAHTEQNENEG</sequence>